<organism evidence="1 2">
    <name type="scientific">Mucilaginibacter polytrichastri</name>
    <dbReference type="NCBI Taxonomy" id="1302689"/>
    <lineage>
        <taxon>Bacteria</taxon>
        <taxon>Pseudomonadati</taxon>
        <taxon>Bacteroidota</taxon>
        <taxon>Sphingobacteriia</taxon>
        <taxon>Sphingobacteriales</taxon>
        <taxon>Sphingobacteriaceae</taxon>
        <taxon>Mucilaginibacter</taxon>
    </lineage>
</organism>
<accession>A0A1Q5ZY80</accession>
<dbReference type="Proteomes" id="UP000186720">
    <property type="component" value="Unassembled WGS sequence"/>
</dbReference>
<comment type="caution">
    <text evidence="1">The sequence shown here is derived from an EMBL/GenBank/DDBJ whole genome shotgun (WGS) entry which is preliminary data.</text>
</comment>
<sequence>MMFMAILKGMKNIKICNYNDDLDNVKIKNDSAFTWGNDTRTVAKVNPLGDTYATST</sequence>
<proteinExistence type="predicted"/>
<gene>
    <name evidence="1" type="ORF">RG47T_2177</name>
</gene>
<dbReference type="AlphaFoldDB" id="A0A1Q5ZY80"/>
<keyword evidence="2" id="KW-1185">Reference proteome</keyword>
<reference evidence="1 2" key="1">
    <citation type="submission" date="2016-11" db="EMBL/GenBank/DDBJ databases">
        <title>Whole Genome Sequencing of Mucilaginibacter polytrichastri RG4-7(T) isolated from the moss sample.</title>
        <authorList>
            <person name="Li Y."/>
        </authorList>
    </citation>
    <scope>NUCLEOTIDE SEQUENCE [LARGE SCALE GENOMIC DNA]</scope>
    <source>
        <strain evidence="1 2">RG4-7</strain>
    </source>
</reference>
<dbReference type="EMBL" id="MPPL01000001">
    <property type="protein sequence ID" value="OKS86720.1"/>
    <property type="molecule type" value="Genomic_DNA"/>
</dbReference>
<name>A0A1Q5ZY80_9SPHI</name>
<evidence type="ECO:0000313" key="2">
    <source>
        <dbReference type="Proteomes" id="UP000186720"/>
    </source>
</evidence>
<dbReference type="STRING" id="1302689.RG47T_2177"/>
<protein>
    <submittedName>
        <fullName evidence="1">Uncharacterized protein</fullName>
    </submittedName>
</protein>
<evidence type="ECO:0000313" key="1">
    <source>
        <dbReference type="EMBL" id="OKS86720.1"/>
    </source>
</evidence>